<name>A0A4Y2SN20_ARAVE</name>
<dbReference type="Proteomes" id="UP000499080">
    <property type="component" value="Unassembled WGS sequence"/>
</dbReference>
<dbReference type="AlphaFoldDB" id="A0A4Y2SN20"/>
<evidence type="ECO:0000313" key="3">
    <source>
        <dbReference type="Proteomes" id="UP000499080"/>
    </source>
</evidence>
<feature type="region of interest" description="Disordered" evidence="1">
    <location>
        <begin position="1"/>
        <end position="35"/>
    </location>
</feature>
<feature type="compositionally biased region" description="Basic and acidic residues" evidence="1">
    <location>
        <begin position="21"/>
        <end position="33"/>
    </location>
</feature>
<protein>
    <submittedName>
        <fullName evidence="2">Uncharacterized protein</fullName>
    </submittedName>
</protein>
<sequence>MDIIVAHPPASRGMNDVPCRMGREDRRTGEKKWISGSTGRRLDPVSLRLENLPIHSVFLVKKVFGNACATPKETSVYILHNLSRVTGEFDNRLNED</sequence>
<dbReference type="EMBL" id="BGPR01022839">
    <property type="protein sequence ID" value="GBN89547.1"/>
    <property type="molecule type" value="Genomic_DNA"/>
</dbReference>
<keyword evidence="3" id="KW-1185">Reference proteome</keyword>
<reference evidence="2 3" key="1">
    <citation type="journal article" date="2019" name="Sci. Rep.">
        <title>Orb-weaving spider Araneus ventricosus genome elucidates the spidroin gene catalogue.</title>
        <authorList>
            <person name="Kono N."/>
            <person name="Nakamura H."/>
            <person name="Ohtoshi R."/>
            <person name="Moran D.A.P."/>
            <person name="Shinohara A."/>
            <person name="Yoshida Y."/>
            <person name="Fujiwara M."/>
            <person name="Mori M."/>
            <person name="Tomita M."/>
            <person name="Arakawa K."/>
        </authorList>
    </citation>
    <scope>NUCLEOTIDE SEQUENCE [LARGE SCALE GENOMIC DNA]</scope>
</reference>
<accession>A0A4Y2SN20</accession>
<organism evidence="2 3">
    <name type="scientific">Araneus ventricosus</name>
    <name type="common">Orbweaver spider</name>
    <name type="synonym">Epeira ventricosa</name>
    <dbReference type="NCBI Taxonomy" id="182803"/>
    <lineage>
        <taxon>Eukaryota</taxon>
        <taxon>Metazoa</taxon>
        <taxon>Ecdysozoa</taxon>
        <taxon>Arthropoda</taxon>
        <taxon>Chelicerata</taxon>
        <taxon>Arachnida</taxon>
        <taxon>Araneae</taxon>
        <taxon>Araneomorphae</taxon>
        <taxon>Entelegynae</taxon>
        <taxon>Araneoidea</taxon>
        <taxon>Araneidae</taxon>
        <taxon>Araneus</taxon>
    </lineage>
</organism>
<comment type="caution">
    <text evidence="2">The sequence shown here is derived from an EMBL/GenBank/DDBJ whole genome shotgun (WGS) entry which is preliminary data.</text>
</comment>
<evidence type="ECO:0000256" key="1">
    <source>
        <dbReference type="SAM" id="MobiDB-lite"/>
    </source>
</evidence>
<gene>
    <name evidence="2" type="ORF">AVEN_146015_1</name>
</gene>
<proteinExistence type="predicted"/>
<evidence type="ECO:0000313" key="2">
    <source>
        <dbReference type="EMBL" id="GBN89547.1"/>
    </source>
</evidence>